<keyword evidence="3" id="KW-1185">Reference proteome</keyword>
<dbReference type="InParanoid" id="A5KCT7"/>
<feature type="transmembrane region" description="Helical" evidence="1">
    <location>
        <begin position="205"/>
        <end position="226"/>
    </location>
</feature>
<keyword evidence="1" id="KW-1133">Transmembrane helix</keyword>
<evidence type="ECO:0000313" key="2">
    <source>
        <dbReference type="EMBL" id="EDL42834.1"/>
    </source>
</evidence>
<gene>
    <name evidence="2" type="ORF">PVX_109790</name>
</gene>
<name>A5KCT7_PLAVS</name>
<dbReference type="RefSeq" id="XP_001608562.1">
    <property type="nucleotide sequence ID" value="XM_001608512.1"/>
</dbReference>
<protein>
    <submittedName>
        <fullName evidence="2">Variable surface protein Vir34, putative</fullName>
    </submittedName>
</protein>
<accession>A5KCT7</accession>
<sequence length="271" mass="31718">MACECPTPKEADSKNNKFFVDCSAKVFESFRQQFDRVTGEYLKYINEINDPLLRHILIYFVQYYIDGYHYYRESDLSHRSEACKYINRWLYEKKDLFTYGELCAKKMYLWENKIKTLWEKLKNEHTVPDGNKNKPWCDKIDYILKTKYPQVLTPLNCEENTSQESSSTFVSPLSFTERCECSQNPVHEIPSQPVQPPETDRTKNLAVTSGFTAAGTLGTLFFLYRFTPMMSWFRRPGMNNVGTDLYMNPGGAESFLSMQQDNGSNNLFYHP</sequence>
<reference evidence="2 3" key="1">
    <citation type="journal article" date="2008" name="Nature">
        <title>Comparative genomics of the neglected human malaria parasite Plasmodium vivax.</title>
        <authorList>
            <person name="Carlton J.M."/>
            <person name="Adams J.H."/>
            <person name="Silva J.C."/>
            <person name="Bidwell S.L."/>
            <person name="Lorenzi H."/>
            <person name="Caler E."/>
            <person name="Crabtree J."/>
            <person name="Angiuoli S.V."/>
            <person name="Merino E.F."/>
            <person name="Amedeo P."/>
            <person name="Cheng Q."/>
            <person name="Coulson R.M."/>
            <person name="Crabb B.S."/>
            <person name="Del Portillo H.A."/>
            <person name="Essien K."/>
            <person name="Feldblyum T.V."/>
            <person name="Fernandez-Becerra C."/>
            <person name="Gilson P.R."/>
            <person name="Gueye A.H."/>
            <person name="Guo X."/>
            <person name="Kang'a S."/>
            <person name="Kooij T.W."/>
            <person name="Korsinczky M."/>
            <person name="Meyer E.V."/>
            <person name="Nene V."/>
            <person name="Paulsen I."/>
            <person name="White O."/>
            <person name="Ralph S.A."/>
            <person name="Ren Q."/>
            <person name="Sargeant T.J."/>
            <person name="Salzberg S.L."/>
            <person name="Stoeckert C.J."/>
            <person name="Sullivan S.A."/>
            <person name="Yamamoto M.M."/>
            <person name="Hoffman S.L."/>
            <person name="Wortman J.R."/>
            <person name="Gardner M.J."/>
            <person name="Galinski M.R."/>
            <person name="Barnwell J.W."/>
            <person name="Fraser-Liggett C.M."/>
        </authorList>
    </citation>
    <scope>NUCLEOTIDE SEQUENCE [LARGE SCALE GENOMIC DNA]</scope>
    <source>
        <strain evidence="2 3">Salvador I</strain>
    </source>
</reference>
<evidence type="ECO:0000313" key="3">
    <source>
        <dbReference type="Proteomes" id="UP000008333"/>
    </source>
</evidence>
<keyword evidence="1" id="KW-0812">Transmembrane</keyword>
<dbReference type="EMBL" id="AAKM01000034">
    <property type="protein sequence ID" value="EDL42834.1"/>
    <property type="molecule type" value="Genomic_DNA"/>
</dbReference>
<dbReference type="KEGG" id="pvx:PVX_109790"/>
<dbReference type="Proteomes" id="UP000008333">
    <property type="component" value="Unassembled WGS sequence"/>
</dbReference>
<evidence type="ECO:0000256" key="1">
    <source>
        <dbReference type="SAM" id="Phobius"/>
    </source>
</evidence>
<dbReference type="GeneID" id="5471471"/>
<dbReference type="VEuPathDB" id="PlasmoDB:PVX_109790"/>
<dbReference type="PhylomeDB" id="A5KCT7"/>
<comment type="caution">
    <text evidence="2">The sequence shown here is derived from an EMBL/GenBank/DDBJ whole genome shotgun (WGS) entry which is preliminary data.</text>
</comment>
<dbReference type="OMA" id="YIDGYHY"/>
<dbReference type="AlphaFoldDB" id="A5KCT7"/>
<organism evidence="2 3">
    <name type="scientific">Plasmodium vivax (strain Salvador I)</name>
    <dbReference type="NCBI Taxonomy" id="126793"/>
    <lineage>
        <taxon>Eukaryota</taxon>
        <taxon>Sar</taxon>
        <taxon>Alveolata</taxon>
        <taxon>Apicomplexa</taxon>
        <taxon>Aconoidasida</taxon>
        <taxon>Haemosporida</taxon>
        <taxon>Plasmodiidae</taxon>
        <taxon>Plasmodium</taxon>
        <taxon>Plasmodium (Plasmodium)</taxon>
    </lineage>
</organism>
<proteinExistence type="predicted"/>
<keyword evidence="1" id="KW-0472">Membrane</keyword>